<evidence type="ECO:0000256" key="2">
    <source>
        <dbReference type="SAM" id="SignalP"/>
    </source>
</evidence>
<keyword evidence="1" id="KW-0378">Hydrolase</keyword>
<dbReference type="GO" id="GO:0008239">
    <property type="term" value="F:dipeptidyl-peptidase activity"/>
    <property type="evidence" value="ECO:0007669"/>
    <property type="project" value="InterPro"/>
</dbReference>
<dbReference type="InterPro" id="IPR000383">
    <property type="entry name" value="Xaa-Pro-like_dom"/>
</dbReference>
<dbReference type="OrthoDB" id="319764at2"/>
<dbReference type="Gene3D" id="2.60.120.260">
    <property type="entry name" value="Galactose-binding domain-like"/>
    <property type="match status" value="1"/>
</dbReference>
<name>A0A1I1VHK1_9BACT</name>
<dbReference type="InterPro" id="IPR005674">
    <property type="entry name" value="CocE/Ser_esterase"/>
</dbReference>
<keyword evidence="2" id="KW-0732">Signal</keyword>
<dbReference type="SUPFAM" id="SSF53474">
    <property type="entry name" value="alpha/beta-Hydrolases"/>
    <property type="match status" value="1"/>
</dbReference>
<dbReference type="Gene3D" id="1.10.3020.10">
    <property type="entry name" value="alpha-amino acid ester hydrolase ( Helical cap domain)"/>
    <property type="match status" value="1"/>
</dbReference>
<dbReference type="NCBIfam" id="TIGR00976">
    <property type="entry name" value="CocE_NonD"/>
    <property type="match status" value="1"/>
</dbReference>
<feature type="signal peptide" evidence="2">
    <location>
        <begin position="1"/>
        <end position="32"/>
    </location>
</feature>
<feature type="domain" description="Xaa-Pro dipeptidyl-peptidase C-terminal" evidence="3">
    <location>
        <begin position="376"/>
        <end position="634"/>
    </location>
</feature>
<dbReference type="InterPro" id="IPR008979">
    <property type="entry name" value="Galactose-bd-like_sf"/>
</dbReference>
<dbReference type="Proteomes" id="UP000198598">
    <property type="component" value="Unassembled WGS sequence"/>
</dbReference>
<feature type="chain" id="PRO_5011572057" description="Xaa-Pro dipeptidyl-peptidase C-terminal domain-containing protein" evidence="2">
    <location>
        <begin position="33"/>
        <end position="643"/>
    </location>
</feature>
<dbReference type="Pfam" id="PF02129">
    <property type="entry name" value="Peptidase_S15"/>
    <property type="match status" value="1"/>
</dbReference>
<protein>
    <recommendedName>
        <fullName evidence="3">Xaa-Pro dipeptidyl-peptidase C-terminal domain-containing protein</fullName>
    </recommendedName>
</protein>
<reference evidence="4 5" key="1">
    <citation type="submission" date="2016-10" db="EMBL/GenBank/DDBJ databases">
        <authorList>
            <person name="de Groot N.N."/>
        </authorList>
    </citation>
    <scope>NUCLEOTIDE SEQUENCE [LARGE SCALE GENOMIC DNA]</scope>
    <source>
        <strain evidence="4 5">DSM 26130</strain>
    </source>
</reference>
<evidence type="ECO:0000313" key="5">
    <source>
        <dbReference type="Proteomes" id="UP000198598"/>
    </source>
</evidence>
<dbReference type="SUPFAM" id="SSF49785">
    <property type="entry name" value="Galactose-binding domain-like"/>
    <property type="match status" value="1"/>
</dbReference>
<dbReference type="InterPro" id="IPR029058">
    <property type="entry name" value="AB_hydrolase_fold"/>
</dbReference>
<dbReference type="Pfam" id="PF08530">
    <property type="entry name" value="PepX_C"/>
    <property type="match status" value="1"/>
</dbReference>
<dbReference type="RefSeq" id="WP_093829104.1">
    <property type="nucleotide sequence ID" value="NZ_FOLQ01000007.1"/>
</dbReference>
<dbReference type="AlphaFoldDB" id="A0A1I1VHK1"/>
<accession>A0A1I1VHK1</accession>
<evidence type="ECO:0000313" key="4">
    <source>
        <dbReference type="EMBL" id="SFD82319.1"/>
    </source>
</evidence>
<sequence>MKLNTYQLISKQQKTMGLVLCLLLSLLLHKVAAQGPQVNKEDSIYVRENYTKMERMIPMRDGVKLFTSIYVPKNTDQKYPIMLDRTPYNVAPYGEDKYKTSIGPSMLFARDGYIIVYQDVRGRYMSEGDFVAVKPYIPNKKKKTDVDESSDTYDTIEWLLKNIPNNNGKVGTWGISAPGFYTTETLLDAHPALKAVSPQAPVTDWFMGDDRHHNGAFFLMGTFAFLSSYGQPRPVPTPKNSPGYSAYGTPSGYEFYMNLGPIKNANETIFKGKNAIWNEMMDHDTYDEFWQARTPVPHLKNIKPAVMTVGGWFDQEDLYGPLKVYAGIERNNPKSPNSLIMGPWIHGGWSRSTGEALGNIRFDSKTAPFYRETIEFPFFGHYLKDKPDPQLPKAYIFETGTNQWKKYDQWPPKTAQEKKLYFHPNGKLSFDVPTTSPTPFDEYVSDPKKPVPYTAEIRNIRGSDFMYEDQRFAASRPDVMVYESDTLTEDVTISGSVMADLFVSTTGTDADFVVKLIDMYPGNAPNNSPIAGTKMGGFQLLVRGEVMRAKFRNSFSKPEPMKPGEVTEVKFDMQDAAHTFKKGHKMMVQVQSSWFPLVDRNPQKFVNIYQATEADFQKATHRVYFSPQQPSSVMVSIIKKDPN</sequence>
<dbReference type="InterPro" id="IPR013736">
    <property type="entry name" value="Xaa-Pro_dipept_C"/>
</dbReference>
<dbReference type="EMBL" id="FOLQ01000007">
    <property type="protein sequence ID" value="SFD82319.1"/>
    <property type="molecule type" value="Genomic_DNA"/>
</dbReference>
<proteinExistence type="predicted"/>
<dbReference type="Gene3D" id="3.40.50.1820">
    <property type="entry name" value="alpha/beta hydrolase"/>
    <property type="match status" value="1"/>
</dbReference>
<evidence type="ECO:0000256" key="1">
    <source>
        <dbReference type="ARBA" id="ARBA00022801"/>
    </source>
</evidence>
<keyword evidence="5" id="KW-1185">Reference proteome</keyword>
<organism evidence="4 5">
    <name type="scientific">Spirosoma endophyticum</name>
    <dbReference type="NCBI Taxonomy" id="662367"/>
    <lineage>
        <taxon>Bacteria</taxon>
        <taxon>Pseudomonadati</taxon>
        <taxon>Bacteroidota</taxon>
        <taxon>Cytophagia</taxon>
        <taxon>Cytophagales</taxon>
        <taxon>Cytophagaceae</taxon>
        <taxon>Spirosoma</taxon>
    </lineage>
</organism>
<dbReference type="SMART" id="SM00939">
    <property type="entry name" value="PepX_C"/>
    <property type="match status" value="1"/>
</dbReference>
<gene>
    <name evidence="4" type="ORF">SAMN05216167_107184</name>
</gene>
<evidence type="ECO:0000259" key="3">
    <source>
        <dbReference type="SMART" id="SM00939"/>
    </source>
</evidence>
<dbReference type="STRING" id="662367.SAMN05216167_107184"/>